<reference evidence="2" key="2">
    <citation type="submission" date="2024-06" db="EMBL/GenBank/DDBJ databases">
        <authorList>
            <person name="Petrova K.O."/>
            <person name="Toshchakov S.V."/>
            <person name="Boltjanskaja Y.V."/>
            <person name="Kevbrin V.V."/>
        </authorList>
    </citation>
    <scope>NUCLEOTIDE SEQUENCE</scope>
    <source>
        <strain evidence="2">Z-710</strain>
    </source>
</reference>
<name>A0AAU8HRW0_9FIRM</name>
<proteinExistence type="predicted"/>
<sequence>MRQKLLAIICVLLLTMGAIVGCSTEEKAISEYPTVEDVITILSSSQGKTEISVMELMELQETTEKIIRRDDDGEIEEEYTIKGALFEDVLKSIDQDIKSIETIRLTASDGYSLEVPNHILAKRDIILAYEIKGDPLHEESRPIRVFIPEEESMYWVSSLVEIKLENGEPTQEKNNELGKIKFFESVISEMEELPYDGSEDKKSVKGSKFLEKIDASGDVYMLATDGFDKNEEYETFKDAFIVTQGENTPAFRSPDLPRGMHVRDLVWLSVNNTGVFSVERGKEIFDEYEVGENNGINLQVLVEEYGLKKADKYLLEAADGFSAEVTYEDLASGIVYIRESKEVASEFDFLPRNTAVRDLLFIKPIN</sequence>
<reference evidence="2" key="1">
    <citation type="journal article" date="2018" name="Antonie Van Leeuwenhoek">
        <title>Proteinivorax hydrogeniformans sp. nov., an anaerobic, haloalkaliphilic bacterium fermenting proteinaceous compounds with high hydrogen production.</title>
        <authorList>
            <person name="Boltyanskaya Y."/>
            <person name="Detkova E."/>
            <person name="Pimenov N."/>
            <person name="Kevbrin V."/>
        </authorList>
    </citation>
    <scope>NUCLEOTIDE SEQUENCE</scope>
    <source>
        <strain evidence="2">Z-710</strain>
    </source>
</reference>
<dbReference type="InterPro" id="IPR036374">
    <property type="entry name" value="OxRdtase_Mopterin-bd_sf"/>
</dbReference>
<dbReference type="Gene3D" id="3.90.420.10">
    <property type="entry name" value="Oxidoreductase, molybdopterin-binding domain"/>
    <property type="match status" value="1"/>
</dbReference>
<feature type="domain" description="Oxidoreductase molybdopterin-binding" evidence="1">
    <location>
        <begin position="82"/>
        <end position="168"/>
    </location>
</feature>
<organism evidence="2">
    <name type="scientific">Proteinivorax hydrogeniformans</name>
    <dbReference type="NCBI Taxonomy" id="1826727"/>
    <lineage>
        <taxon>Bacteria</taxon>
        <taxon>Bacillati</taxon>
        <taxon>Bacillota</taxon>
        <taxon>Clostridia</taxon>
        <taxon>Eubacteriales</taxon>
        <taxon>Proteinivoracaceae</taxon>
        <taxon>Proteinivorax</taxon>
    </lineage>
</organism>
<gene>
    <name evidence="2" type="ORF">PRVXH_002242</name>
</gene>
<dbReference type="SUPFAM" id="SSF56524">
    <property type="entry name" value="Oxidoreductase molybdopterin-binding domain"/>
    <property type="match status" value="1"/>
</dbReference>
<evidence type="ECO:0000259" key="1">
    <source>
        <dbReference type="Pfam" id="PF00174"/>
    </source>
</evidence>
<dbReference type="Pfam" id="PF00174">
    <property type="entry name" value="Oxidored_molyb"/>
    <property type="match status" value="1"/>
</dbReference>
<accession>A0AAU8HRW0</accession>
<dbReference type="EMBL" id="CP159485">
    <property type="protein sequence ID" value="XCI28289.1"/>
    <property type="molecule type" value="Genomic_DNA"/>
</dbReference>
<protein>
    <submittedName>
        <fullName evidence="2">Molybdopterin-dependent oxidoreductase</fullName>
    </submittedName>
</protein>
<dbReference type="RefSeq" id="WP_353892859.1">
    <property type="nucleotide sequence ID" value="NZ_CP159485.1"/>
</dbReference>
<evidence type="ECO:0000313" key="2">
    <source>
        <dbReference type="EMBL" id="XCI28289.1"/>
    </source>
</evidence>
<dbReference type="InterPro" id="IPR000572">
    <property type="entry name" value="OxRdtase_Mopterin-bd_dom"/>
</dbReference>
<dbReference type="PROSITE" id="PS51257">
    <property type="entry name" value="PROKAR_LIPOPROTEIN"/>
    <property type="match status" value="1"/>
</dbReference>
<dbReference type="AlphaFoldDB" id="A0AAU8HRW0"/>